<dbReference type="AlphaFoldDB" id="A0A5P8VR47"/>
<evidence type="ECO:0000313" key="1">
    <source>
        <dbReference type="EMBL" id="QFS42923.1"/>
    </source>
</evidence>
<gene>
    <name evidence="1" type="ORF">GXM_00396</name>
</gene>
<evidence type="ECO:0000313" key="2">
    <source>
        <dbReference type="Proteomes" id="UP000326678"/>
    </source>
</evidence>
<name>A0A5P8VR47_9NOSO</name>
<sequence length="40" mass="4846">MNELGRFDYLLHILKNLLRFVKYFEKKFSLGIYAPKVENP</sequence>
<dbReference type="KEGG" id="nsh:GXM_00396"/>
<organism evidence="1 2">
    <name type="scientific">Nostoc sphaeroides CCNUC1</name>
    <dbReference type="NCBI Taxonomy" id="2653204"/>
    <lineage>
        <taxon>Bacteria</taxon>
        <taxon>Bacillati</taxon>
        <taxon>Cyanobacteriota</taxon>
        <taxon>Cyanophyceae</taxon>
        <taxon>Nostocales</taxon>
        <taxon>Nostocaceae</taxon>
        <taxon>Nostoc</taxon>
    </lineage>
</organism>
<protein>
    <submittedName>
        <fullName evidence="1">Uncharacterized protein</fullName>
    </submittedName>
</protein>
<dbReference type="Proteomes" id="UP000326678">
    <property type="component" value="Chromosome Gxm1"/>
</dbReference>
<proteinExistence type="predicted"/>
<dbReference type="EMBL" id="CP045226">
    <property type="protein sequence ID" value="QFS42923.1"/>
    <property type="molecule type" value="Genomic_DNA"/>
</dbReference>
<reference evidence="1 2" key="1">
    <citation type="submission" date="2019-10" db="EMBL/GenBank/DDBJ databases">
        <title>Genomic and transcriptomic insights into the perfect genentic adaptation of a filamentous nitrogen-fixing cyanobacterium to rice fields.</title>
        <authorList>
            <person name="Chen Z."/>
        </authorList>
    </citation>
    <scope>NUCLEOTIDE SEQUENCE [LARGE SCALE GENOMIC DNA]</scope>
    <source>
        <strain evidence="1">CCNUC1</strain>
    </source>
</reference>
<keyword evidence="2" id="KW-1185">Reference proteome</keyword>
<accession>A0A5P8VR47</accession>